<keyword evidence="2" id="KW-1133">Transmembrane helix</keyword>
<evidence type="ECO:0000313" key="4">
    <source>
        <dbReference type="EMBL" id="EAQ71617.1"/>
    </source>
</evidence>
<dbReference type="SUPFAM" id="SSF103473">
    <property type="entry name" value="MFS general substrate transporter"/>
    <property type="match status" value="1"/>
</dbReference>
<evidence type="ECO:0000259" key="3">
    <source>
        <dbReference type="Pfam" id="PF14521"/>
    </source>
</evidence>
<name>Q2KEL2_PYRO7</name>
<gene>
    <name evidence="4" type="ORF">MGCH7_ch7g1024</name>
</gene>
<protein>
    <recommendedName>
        <fullName evidence="3">Lysine-specific metallo-endopeptidase domain-containing protein</fullName>
    </recommendedName>
</protein>
<accession>Q2KEL2</accession>
<feature type="transmembrane region" description="Helical" evidence="2">
    <location>
        <begin position="278"/>
        <end position="297"/>
    </location>
</feature>
<evidence type="ECO:0000256" key="1">
    <source>
        <dbReference type="SAM" id="MobiDB-lite"/>
    </source>
</evidence>
<dbReference type="Pfam" id="PF14521">
    <property type="entry name" value="Aspzincin_M35"/>
    <property type="match status" value="1"/>
</dbReference>
<dbReference type="InterPro" id="IPR029463">
    <property type="entry name" value="Lys_MEP"/>
</dbReference>
<keyword evidence="2" id="KW-0472">Membrane</keyword>
<feature type="transmembrane region" description="Helical" evidence="2">
    <location>
        <begin position="210"/>
        <end position="237"/>
    </location>
</feature>
<proteinExistence type="predicted"/>
<dbReference type="SUPFAM" id="SSF55486">
    <property type="entry name" value="Metalloproteases ('zincins'), catalytic domain"/>
    <property type="match status" value="1"/>
</dbReference>
<dbReference type="GO" id="GO:0004222">
    <property type="term" value="F:metalloendopeptidase activity"/>
    <property type="evidence" value="ECO:0007669"/>
    <property type="project" value="InterPro"/>
</dbReference>
<evidence type="ECO:0000256" key="2">
    <source>
        <dbReference type="SAM" id="Phobius"/>
    </source>
</evidence>
<dbReference type="AlphaFoldDB" id="Q2KEL2"/>
<feature type="domain" description="Lysine-specific metallo-endopeptidase" evidence="3">
    <location>
        <begin position="13"/>
        <end position="112"/>
    </location>
</feature>
<dbReference type="EMBL" id="CM000230">
    <property type="protein sequence ID" value="EAQ71617.1"/>
    <property type="molecule type" value="Genomic_DNA"/>
</dbReference>
<dbReference type="InterPro" id="IPR036259">
    <property type="entry name" value="MFS_trans_sf"/>
</dbReference>
<feature type="compositionally biased region" description="Basic and acidic residues" evidence="1">
    <location>
        <begin position="136"/>
        <end position="145"/>
    </location>
</feature>
<keyword evidence="2" id="KW-0812">Transmembrane</keyword>
<dbReference type="InterPro" id="IPR024079">
    <property type="entry name" value="MetalloPept_cat_dom_sf"/>
</dbReference>
<reference evidence="4" key="1">
    <citation type="submission" date="2005-01" db="EMBL/GenBank/DDBJ databases">
        <title>The sequence of Magnaporthe grisea chromosome 7.</title>
        <authorList>
            <person name="Thon M.R."/>
            <person name="Pan H."/>
            <person name="Diener A."/>
            <person name="Papalas J."/>
            <person name="Taro A."/>
            <person name="Mitchell T."/>
            <person name="Dean R.A."/>
        </authorList>
    </citation>
    <scope>NUCLEOTIDE SEQUENCE</scope>
    <source>
        <strain evidence="4">70-15</strain>
    </source>
</reference>
<sequence length="303" mass="33733">MLEFGSLGHPWRARENFRKLYDECSRKEDEVYITCEDETGKCKENQGYKNVLGYARIAKEQIVICPNFFNRPKSSSEITAANQDTTIMHELAHVVLDLPKDFGYEWKGVHDLRGHLRPDETRHGTRRLFLEPPSSSDRETEKDADGIDYPEGGLKAWLVVLGSWCAMTAGLGIANSTGIFEAYVSNTVLSSSSTLCLTFVSHTKTTKQLYYYQLLLVLSILSGTGNSFLFTPAMGAISQWFNKRRGAASGVAFVGSGFEGPPRHRECSQRRGGKIGRFNTMIIGALLALISVAGLWLPDCLFD</sequence>
<dbReference type="Gene3D" id="3.40.390.10">
    <property type="entry name" value="Collagenase (Catalytic Domain)"/>
    <property type="match status" value="1"/>
</dbReference>
<organism evidence="4">
    <name type="scientific">Pyricularia oryzae (strain 70-15 / ATCC MYA-4617 / FGSC 8958)</name>
    <name type="common">Rice blast fungus</name>
    <name type="synonym">Magnaporthe oryzae</name>
    <dbReference type="NCBI Taxonomy" id="242507"/>
    <lineage>
        <taxon>Eukaryota</taxon>
        <taxon>Fungi</taxon>
        <taxon>Dikarya</taxon>
        <taxon>Ascomycota</taxon>
        <taxon>Pezizomycotina</taxon>
        <taxon>Sordariomycetes</taxon>
        <taxon>Sordariomycetidae</taxon>
        <taxon>Magnaporthales</taxon>
        <taxon>Pyriculariaceae</taxon>
        <taxon>Pyricularia</taxon>
    </lineage>
</organism>
<feature type="region of interest" description="Disordered" evidence="1">
    <location>
        <begin position="123"/>
        <end position="145"/>
    </location>
</feature>